<dbReference type="EMBL" id="CAJVQB010005944">
    <property type="protein sequence ID" value="CAG8673652.1"/>
    <property type="molecule type" value="Genomic_DNA"/>
</dbReference>
<feature type="compositionally biased region" description="Low complexity" evidence="1">
    <location>
        <begin position="238"/>
        <end position="273"/>
    </location>
</feature>
<organism evidence="3 4">
    <name type="scientific">Gigaspora margarita</name>
    <dbReference type="NCBI Taxonomy" id="4874"/>
    <lineage>
        <taxon>Eukaryota</taxon>
        <taxon>Fungi</taxon>
        <taxon>Fungi incertae sedis</taxon>
        <taxon>Mucoromycota</taxon>
        <taxon>Glomeromycotina</taxon>
        <taxon>Glomeromycetes</taxon>
        <taxon>Diversisporales</taxon>
        <taxon>Gigasporaceae</taxon>
        <taxon>Gigaspora</taxon>
    </lineage>
</organism>
<proteinExistence type="predicted"/>
<feature type="compositionally biased region" description="Low complexity" evidence="1">
    <location>
        <begin position="143"/>
        <end position="164"/>
    </location>
</feature>
<name>A0ABN7UTQ4_GIGMA</name>
<evidence type="ECO:0000256" key="1">
    <source>
        <dbReference type="SAM" id="MobiDB-lite"/>
    </source>
</evidence>
<evidence type="ECO:0000256" key="2">
    <source>
        <dbReference type="SAM" id="Phobius"/>
    </source>
</evidence>
<keyword evidence="2" id="KW-0472">Membrane</keyword>
<protein>
    <submittedName>
        <fullName evidence="3">19183_t:CDS:1</fullName>
    </submittedName>
</protein>
<gene>
    <name evidence="3" type="ORF">GMARGA_LOCUS10568</name>
</gene>
<keyword evidence="4" id="KW-1185">Reference proteome</keyword>
<feature type="region of interest" description="Disordered" evidence="1">
    <location>
        <begin position="219"/>
        <end position="291"/>
    </location>
</feature>
<accession>A0ABN7UTQ4</accession>
<sequence>MVYYVNKVLILVILFRIIGIAAIIYPTKSSNDHVDIKNLQKREYKTIVTTYVTTKPYTTTIAFTTCLTKVPTPQCDCTTHPTIKKCCPNALPVPVCDCLKNKTCCTDKPQDTGGKGTTNKDNNNNKGTSNKGNKGGSKDDGSKSTSNNNKGTSSKGKGTDNKGTGNKGTKHGKRENTSPAAINVNDQGCHVGHRSFVTYIIVTTSETLVIWITEPSPPMPAATTPPDLTIPPQTMPDLSTSSIPTLSLSTSSLPTSSLPTSSVPISSSPTLSLQASQASNMPASDLPASETSSNTRVTVIATSSASNSFDNEITGFNFVIGLINLAFIINQII</sequence>
<evidence type="ECO:0000313" key="3">
    <source>
        <dbReference type="EMBL" id="CAG8673652.1"/>
    </source>
</evidence>
<keyword evidence="2" id="KW-1133">Transmembrane helix</keyword>
<keyword evidence="2" id="KW-0812">Transmembrane</keyword>
<feature type="region of interest" description="Disordered" evidence="1">
    <location>
        <begin position="108"/>
        <end position="186"/>
    </location>
</feature>
<feature type="transmembrane region" description="Helical" evidence="2">
    <location>
        <begin position="7"/>
        <end position="25"/>
    </location>
</feature>
<comment type="caution">
    <text evidence="3">The sequence shown here is derived from an EMBL/GenBank/DDBJ whole genome shotgun (WGS) entry which is preliminary data.</text>
</comment>
<dbReference type="Proteomes" id="UP000789901">
    <property type="component" value="Unassembled WGS sequence"/>
</dbReference>
<feature type="compositionally biased region" description="Polar residues" evidence="1">
    <location>
        <begin position="177"/>
        <end position="186"/>
    </location>
</feature>
<reference evidence="3 4" key="1">
    <citation type="submission" date="2021-06" db="EMBL/GenBank/DDBJ databases">
        <authorList>
            <person name="Kallberg Y."/>
            <person name="Tangrot J."/>
            <person name="Rosling A."/>
        </authorList>
    </citation>
    <scope>NUCLEOTIDE SEQUENCE [LARGE SCALE GENOMIC DNA]</scope>
    <source>
        <strain evidence="3 4">120-4 pot B 10/14</strain>
    </source>
</reference>
<feature type="compositionally biased region" description="Low complexity" evidence="1">
    <location>
        <begin position="117"/>
        <end position="132"/>
    </location>
</feature>
<evidence type="ECO:0000313" key="4">
    <source>
        <dbReference type="Proteomes" id="UP000789901"/>
    </source>
</evidence>